<dbReference type="EMBL" id="KV454299">
    <property type="protein sequence ID" value="ODQ70684.1"/>
    <property type="molecule type" value="Genomic_DNA"/>
</dbReference>
<keyword evidence="1" id="KW-0812">Transmembrane</keyword>
<keyword evidence="3" id="KW-1185">Reference proteome</keyword>
<dbReference type="AlphaFoldDB" id="A0A1E3PZJ0"/>
<dbReference type="OrthoDB" id="10381887at2759"/>
<keyword evidence="1" id="KW-1133">Transmembrane helix</keyword>
<evidence type="ECO:0000313" key="3">
    <source>
        <dbReference type="Proteomes" id="UP000094385"/>
    </source>
</evidence>
<evidence type="ECO:0000313" key="2">
    <source>
        <dbReference type="EMBL" id="ODQ70684.1"/>
    </source>
</evidence>
<gene>
    <name evidence="2" type="ORF">LIPSTDRAFT_74138</name>
</gene>
<keyword evidence="1" id="KW-0472">Membrane</keyword>
<dbReference type="Proteomes" id="UP000094385">
    <property type="component" value="Unassembled WGS sequence"/>
</dbReference>
<reference evidence="2 3" key="1">
    <citation type="journal article" date="2016" name="Proc. Natl. Acad. Sci. U.S.A.">
        <title>Comparative genomics of biotechnologically important yeasts.</title>
        <authorList>
            <person name="Riley R."/>
            <person name="Haridas S."/>
            <person name="Wolfe K.H."/>
            <person name="Lopes M.R."/>
            <person name="Hittinger C.T."/>
            <person name="Goeker M."/>
            <person name="Salamov A.A."/>
            <person name="Wisecaver J.H."/>
            <person name="Long T.M."/>
            <person name="Calvey C.H."/>
            <person name="Aerts A.L."/>
            <person name="Barry K.W."/>
            <person name="Choi C."/>
            <person name="Clum A."/>
            <person name="Coughlan A.Y."/>
            <person name="Deshpande S."/>
            <person name="Douglass A.P."/>
            <person name="Hanson S.J."/>
            <person name="Klenk H.-P."/>
            <person name="LaButti K.M."/>
            <person name="Lapidus A."/>
            <person name="Lindquist E.A."/>
            <person name="Lipzen A.M."/>
            <person name="Meier-Kolthoff J.P."/>
            <person name="Ohm R.A."/>
            <person name="Otillar R.P."/>
            <person name="Pangilinan J.L."/>
            <person name="Peng Y."/>
            <person name="Rokas A."/>
            <person name="Rosa C.A."/>
            <person name="Scheuner C."/>
            <person name="Sibirny A.A."/>
            <person name="Slot J.C."/>
            <person name="Stielow J.B."/>
            <person name="Sun H."/>
            <person name="Kurtzman C.P."/>
            <person name="Blackwell M."/>
            <person name="Grigoriev I.V."/>
            <person name="Jeffries T.W."/>
        </authorList>
    </citation>
    <scope>NUCLEOTIDE SEQUENCE [LARGE SCALE GENOMIC DNA]</scope>
    <source>
        <strain evidence="2 3">NRRL Y-11557</strain>
    </source>
</reference>
<proteinExistence type="predicted"/>
<name>A0A1E3PZJ0_LIPST</name>
<organism evidence="2 3">
    <name type="scientific">Lipomyces starkeyi NRRL Y-11557</name>
    <dbReference type="NCBI Taxonomy" id="675824"/>
    <lineage>
        <taxon>Eukaryota</taxon>
        <taxon>Fungi</taxon>
        <taxon>Dikarya</taxon>
        <taxon>Ascomycota</taxon>
        <taxon>Saccharomycotina</taxon>
        <taxon>Lipomycetes</taxon>
        <taxon>Lipomycetales</taxon>
        <taxon>Lipomycetaceae</taxon>
        <taxon>Lipomyces</taxon>
    </lineage>
</organism>
<sequence>MSFSNAAKPSRLRRFPIVAGIVAATMVTSLAYYYLSEPISQWLNTSSQQPDASLDTAGIKATTRRSGKRKKVALIISETFANRNILSPSTQEVVDLLILYPTNLSTVTSLPSVEELQRAYVAHPTHVFSVSKAESVKAILRHIALDGNDPITIVVADGNVDLFKGDENIAKYVGDVVAITGSPDDAEKQWRRSIVGIS</sequence>
<evidence type="ECO:0000256" key="1">
    <source>
        <dbReference type="SAM" id="Phobius"/>
    </source>
</evidence>
<evidence type="ECO:0008006" key="4">
    <source>
        <dbReference type="Google" id="ProtNLM"/>
    </source>
</evidence>
<feature type="transmembrane region" description="Helical" evidence="1">
    <location>
        <begin position="12"/>
        <end position="35"/>
    </location>
</feature>
<protein>
    <recommendedName>
        <fullName evidence="4">Peroxisome assembly protein 22</fullName>
    </recommendedName>
</protein>
<accession>A0A1E3PZJ0</accession>